<evidence type="ECO:0000256" key="2">
    <source>
        <dbReference type="ARBA" id="ARBA00022516"/>
    </source>
</evidence>
<evidence type="ECO:0000256" key="5">
    <source>
        <dbReference type="ARBA" id="ARBA00022842"/>
    </source>
</evidence>
<comment type="cofactor">
    <cofactor evidence="11">
        <name>Mg(2+)</name>
        <dbReference type="ChEBI" id="CHEBI:18420"/>
    </cofactor>
</comment>
<protein>
    <recommendedName>
        <fullName evidence="11">CDP-archaeol synthase</fullName>
        <ecNumber evidence="11">2.7.7.67</ecNumber>
    </recommendedName>
    <alternativeName>
        <fullName evidence="11">CDP-2,3-bis-(O-geranylgeranyl)-sn-glycerol synthase</fullName>
    </alternativeName>
</protein>
<comment type="similarity">
    <text evidence="11">Belongs to the CDP-archaeol synthase family.</text>
</comment>
<dbReference type="UniPathway" id="UPA00940"/>
<evidence type="ECO:0000256" key="1">
    <source>
        <dbReference type="ARBA" id="ARBA00022475"/>
    </source>
</evidence>
<dbReference type="InterPro" id="IPR032690">
    <property type="entry name" value="CarS"/>
</dbReference>
<dbReference type="GO" id="GO:0005886">
    <property type="term" value="C:plasma membrane"/>
    <property type="evidence" value="ECO:0007669"/>
    <property type="project" value="UniProtKB-SubCell"/>
</dbReference>
<comment type="pathway">
    <text evidence="11">Membrane lipid metabolism; glycerophospholipid metabolism.</text>
</comment>
<evidence type="ECO:0000256" key="11">
    <source>
        <dbReference type="HAMAP-Rule" id="MF_01117"/>
    </source>
</evidence>
<evidence type="ECO:0000256" key="9">
    <source>
        <dbReference type="ARBA" id="ARBA00023209"/>
    </source>
</evidence>
<feature type="transmembrane region" description="Helical" evidence="11">
    <location>
        <begin position="149"/>
        <end position="172"/>
    </location>
</feature>
<keyword evidence="2 11" id="KW-0444">Lipid biosynthesis</keyword>
<dbReference type="GO" id="GO:0043338">
    <property type="term" value="F:CDP-2,3-bis-(O-geranylgeranyl)-sn-glycerol synthase activity"/>
    <property type="evidence" value="ECO:0007669"/>
    <property type="project" value="UniProtKB-EC"/>
</dbReference>
<comment type="subcellular location">
    <subcellularLocation>
        <location evidence="11">Cell membrane</location>
        <topology evidence="11">Multi-pass membrane protein</topology>
    </subcellularLocation>
</comment>
<keyword evidence="4 11" id="KW-0812">Transmembrane</keyword>
<accession>A0A833EEB7</accession>
<dbReference type="EC" id="2.7.7.67" evidence="11"/>
<gene>
    <name evidence="11" type="primary">carS</name>
    <name evidence="12" type="ORF">EYH55_05755</name>
</gene>
<keyword evidence="6 11" id="KW-1133">Transmembrane helix</keyword>
<sequence length="178" mass="19775">MNLIHLIFKSLLYILPAYVANAAACIFGGGTPVDLGRYFFDGRRVLGNGVTYRGFFFGLLFGCITAALEGILLNLDLVGTSQFYYNVFKWLYLGFLLSLGALFGDMVGSFIKRRLGIERGKPAPLLDQLDFVLFAILFAYPFAPLTLDMVVTILIITPVIHLSGNIVAYLLGIKSMWW</sequence>
<organism evidence="12 13">
    <name type="scientific">Methanothermococcus okinawensis</name>
    <dbReference type="NCBI Taxonomy" id="155863"/>
    <lineage>
        <taxon>Archaea</taxon>
        <taxon>Methanobacteriati</taxon>
        <taxon>Methanobacteriota</taxon>
        <taxon>Methanomada group</taxon>
        <taxon>Methanococci</taxon>
        <taxon>Methanococcales</taxon>
        <taxon>Methanococcaceae</taxon>
        <taxon>Methanothermococcus</taxon>
    </lineage>
</organism>
<dbReference type="EMBL" id="DQVW01000111">
    <property type="protein sequence ID" value="HIQ32963.1"/>
    <property type="molecule type" value="Genomic_DNA"/>
</dbReference>
<feature type="transmembrane region" description="Helical" evidence="11">
    <location>
        <begin position="90"/>
        <end position="111"/>
    </location>
</feature>
<feature type="transmembrane region" description="Helical" evidence="11">
    <location>
        <begin position="54"/>
        <end position="75"/>
    </location>
</feature>
<keyword evidence="1 11" id="KW-1003">Cell membrane</keyword>
<evidence type="ECO:0000313" key="13">
    <source>
        <dbReference type="Proteomes" id="UP000623215"/>
    </source>
</evidence>
<keyword evidence="9 11" id="KW-0594">Phospholipid biosynthesis</keyword>
<dbReference type="HAMAP" id="MF_01117">
    <property type="entry name" value="CDP_archaeol_synth"/>
    <property type="match status" value="1"/>
</dbReference>
<evidence type="ECO:0000256" key="7">
    <source>
        <dbReference type="ARBA" id="ARBA00023098"/>
    </source>
</evidence>
<dbReference type="PANTHER" id="PTHR39650:SF1">
    <property type="entry name" value="CDP-ARCHAEOL SYNTHASE"/>
    <property type="match status" value="1"/>
</dbReference>
<dbReference type="NCBIfam" id="NF003114">
    <property type="entry name" value="PRK04032.1"/>
    <property type="match status" value="1"/>
</dbReference>
<name>A0A833EEB7_9EURY</name>
<keyword evidence="7 11" id="KW-0443">Lipid metabolism</keyword>
<keyword evidence="10 11" id="KW-1208">Phospholipid metabolism</keyword>
<feature type="transmembrane region" description="Helical" evidence="11">
    <location>
        <begin position="123"/>
        <end position="143"/>
    </location>
</feature>
<dbReference type="InterPro" id="IPR002726">
    <property type="entry name" value="CarS_archaea"/>
</dbReference>
<keyword evidence="3 11" id="KW-0808">Transferase</keyword>
<evidence type="ECO:0000256" key="8">
    <source>
        <dbReference type="ARBA" id="ARBA00023136"/>
    </source>
</evidence>
<evidence type="ECO:0000256" key="10">
    <source>
        <dbReference type="ARBA" id="ARBA00023264"/>
    </source>
</evidence>
<comment type="catalytic activity">
    <reaction evidence="11">
        <text>2,3-bis-O-(geranylgeranyl)-sn-glycerol 1-phosphate + CTP + H(+) = CDP-2,3-bis-O-(geranylgeranyl)-sn-glycerol + diphosphate</text>
        <dbReference type="Rhea" id="RHEA:25690"/>
        <dbReference type="ChEBI" id="CHEBI:15378"/>
        <dbReference type="ChEBI" id="CHEBI:33019"/>
        <dbReference type="ChEBI" id="CHEBI:37563"/>
        <dbReference type="ChEBI" id="CHEBI:58837"/>
        <dbReference type="ChEBI" id="CHEBI:58838"/>
        <dbReference type="EC" id="2.7.7.67"/>
    </reaction>
</comment>
<evidence type="ECO:0000256" key="3">
    <source>
        <dbReference type="ARBA" id="ARBA00022679"/>
    </source>
</evidence>
<dbReference type="GO" id="GO:0046474">
    <property type="term" value="P:glycerophospholipid biosynthetic process"/>
    <property type="evidence" value="ECO:0007669"/>
    <property type="project" value="UniProtKB-UniRule"/>
</dbReference>
<comment type="caution">
    <text evidence="12">The sequence shown here is derived from an EMBL/GenBank/DDBJ whole genome shotgun (WGS) entry which is preliminary data.</text>
</comment>
<proteinExistence type="inferred from homology"/>
<dbReference type="AlphaFoldDB" id="A0A833EEB7"/>
<keyword evidence="12" id="KW-0548">Nucleotidyltransferase</keyword>
<dbReference type="Proteomes" id="UP000623215">
    <property type="component" value="Unassembled WGS sequence"/>
</dbReference>
<dbReference type="Pfam" id="PF01864">
    <property type="entry name" value="CarS-like"/>
    <property type="match status" value="1"/>
</dbReference>
<feature type="transmembrane region" description="Helical" evidence="11">
    <location>
        <begin position="12"/>
        <end position="33"/>
    </location>
</feature>
<comment type="function">
    <text evidence="11">Catalyzes the formation of CDP-2,3-bis-(O-geranylgeranyl)-sn-glycerol (CDP-archaeol) from 2,3-bis-(O-geranylgeranyl)-sn-glycerol 1-phosphate (DGGGP) and CTP. This reaction is the third ether-bond-formation step in the biosynthesis of archaeal membrane lipids.</text>
</comment>
<evidence type="ECO:0000256" key="6">
    <source>
        <dbReference type="ARBA" id="ARBA00022989"/>
    </source>
</evidence>
<keyword evidence="5 11" id="KW-0460">Magnesium</keyword>
<reference evidence="12" key="1">
    <citation type="journal article" date="2020" name="ISME J.">
        <title>Gammaproteobacteria mediating utilization of methyl-, sulfur- and petroleum organic compounds in deep ocean hydrothermal plumes.</title>
        <authorList>
            <person name="Zhou Z."/>
            <person name="Liu Y."/>
            <person name="Pan J."/>
            <person name="Cron B.R."/>
            <person name="Toner B.M."/>
            <person name="Anantharaman K."/>
            <person name="Breier J.A."/>
            <person name="Dick G.J."/>
            <person name="Li M."/>
        </authorList>
    </citation>
    <scope>NUCLEOTIDE SEQUENCE</scope>
    <source>
        <strain evidence="12">SZUA-1534</strain>
    </source>
</reference>
<keyword evidence="8 11" id="KW-0472">Membrane</keyword>
<evidence type="ECO:0000313" key="12">
    <source>
        <dbReference type="EMBL" id="HIQ32963.1"/>
    </source>
</evidence>
<evidence type="ECO:0000256" key="4">
    <source>
        <dbReference type="ARBA" id="ARBA00022692"/>
    </source>
</evidence>
<dbReference type="PANTHER" id="PTHR39650">
    <property type="entry name" value="CDP-ARCHAEOL SYNTHASE"/>
    <property type="match status" value="1"/>
</dbReference>